<reference evidence="1 2" key="1">
    <citation type="submission" date="2018-06" db="EMBL/GenBank/DDBJ databases">
        <authorList>
            <consortium name="Pathogen Informatics"/>
            <person name="Doyle S."/>
        </authorList>
    </citation>
    <scope>NUCLEOTIDE SEQUENCE [LARGE SCALE GENOMIC DNA]</scope>
    <source>
        <strain evidence="1 2">NCTC11091</strain>
    </source>
</reference>
<proteinExistence type="predicted"/>
<gene>
    <name evidence="1" type="ORF">NCTC11091_01908</name>
</gene>
<dbReference type="EMBL" id="UGQA01000001">
    <property type="protein sequence ID" value="STY96098.1"/>
    <property type="molecule type" value="Genomic_DNA"/>
</dbReference>
<name>A0A378Q7C1_9GAMM</name>
<dbReference type="Proteomes" id="UP000255193">
    <property type="component" value="Unassembled WGS sequence"/>
</dbReference>
<organism evidence="1 2">
    <name type="scientific">Faucicola atlantae</name>
    <dbReference type="NCBI Taxonomy" id="34059"/>
    <lineage>
        <taxon>Bacteria</taxon>
        <taxon>Pseudomonadati</taxon>
        <taxon>Pseudomonadota</taxon>
        <taxon>Gammaproteobacteria</taxon>
        <taxon>Moraxellales</taxon>
        <taxon>Moraxellaceae</taxon>
        <taxon>Faucicola</taxon>
    </lineage>
</organism>
<evidence type="ECO:0000313" key="1">
    <source>
        <dbReference type="EMBL" id="STY96098.1"/>
    </source>
</evidence>
<dbReference type="RefSeq" id="WP_169795161.1">
    <property type="nucleotide sequence ID" value="NZ_CP171125.1"/>
</dbReference>
<dbReference type="AlphaFoldDB" id="A0A378Q7C1"/>
<accession>A0A378Q7C1</accession>
<evidence type="ECO:0000313" key="2">
    <source>
        <dbReference type="Proteomes" id="UP000255193"/>
    </source>
</evidence>
<protein>
    <submittedName>
        <fullName evidence="1">Uncharacterized protein</fullName>
    </submittedName>
</protein>
<sequence length="57" mass="6234">MRYVFIALLLANIALFGYYSFLRKPNLNAAVTPPTALTNPVSVTNVSDELPPLIGKK</sequence>